<accession>A0A1I5XXL7</accession>
<gene>
    <name evidence="3" type="ORF">SAMN05444277_1109</name>
</gene>
<organism evidence="3 4">
    <name type="scientific">Parafilimonas terrae</name>
    <dbReference type="NCBI Taxonomy" id="1465490"/>
    <lineage>
        <taxon>Bacteria</taxon>
        <taxon>Pseudomonadati</taxon>
        <taxon>Bacteroidota</taxon>
        <taxon>Chitinophagia</taxon>
        <taxon>Chitinophagales</taxon>
        <taxon>Chitinophagaceae</taxon>
        <taxon>Parafilimonas</taxon>
    </lineage>
</organism>
<reference evidence="3 4" key="1">
    <citation type="submission" date="2016-10" db="EMBL/GenBank/DDBJ databases">
        <authorList>
            <person name="de Groot N.N."/>
        </authorList>
    </citation>
    <scope>NUCLEOTIDE SEQUENCE [LARGE SCALE GENOMIC DNA]</scope>
    <source>
        <strain evidence="3 4">DSM 28286</strain>
    </source>
</reference>
<dbReference type="Gene3D" id="3.40.50.880">
    <property type="match status" value="1"/>
</dbReference>
<dbReference type="AlphaFoldDB" id="A0A1I5XXL7"/>
<dbReference type="RefSeq" id="WP_090660756.1">
    <property type="nucleotide sequence ID" value="NZ_FOXQ01000010.1"/>
</dbReference>
<dbReference type="Proteomes" id="UP000199031">
    <property type="component" value="Unassembled WGS sequence"/>
</dbReference>
<evidence type="ECO:0000313" key="3">
    <source>
        <dbReference type="EMBL" id="SFQ36689.1"/>
    </source>
</evidence>
<proteinExistence type="predicted"/>
<evidence type="ECO:0000259" key="2">
    <source>
        <dbReference type="Pfam" id="PF06283"/>
    </source>
</evidence>
<evidence type="ECO:0000256" key="1">
    <source>
        <dbReference type="SAM" id="SignalP"/>
    </source>
</evidence>
<name>A0A1I5XXL7_9BACT</name>
<feature type="chain" id="PRO_5011653573" description="ThuA-like domain-containing protein" evidence="1">
    <location>
        <begin position="20"/>
        <end position="253"/>
    </location>
</feature>
<dbReference type="OrthoDB" id="1117240at2"/>
<feature type="domain" description="ThuA-like" evidence="2">
    <location>
        <begin position="27"/>
        <end position="250"/>
    </location>
</feature>
<dbReference type="Pfam" id="PF06283">
    <property type="entry name" value="ThuA"/>
    <property type="match status" value="1"/>
</dbReference>
<dbReference type="SUPFAM" id="SSF52317">
    <property type="entry name" value="Class I glutamine amidotransferase-like"/>
    <property type="match status" value="1"/>
</dbReference>
<dbReference type="STRING" id="1465490.SAMN05444277_1109"/>
<protein>
    <recommendedName>
        <fullName evidence="2">ThuA-like domain-containing protein</fullName>
    </recommendedName>
</protein>
<dbReference type="InterPro" id="IPR029062">
    <property type="entry name" value="Class_I_gatase-like"/>
</dbReference>
<evidence type="ECO:0000313" key="4">
    <source>
        <dbReference type="Proteomes" id="UP000199031"/>
    </source>
</evidence>
<keyword evidence="4" id="KW-1185">Reference proteome</keyword>
<sequence>MKQVLIIIVVLMASLNTRAQNVSPRFKVLAFYENGGHHIAYSKRAIVWLNQLAADSNFTIDYRQNTNDFSDSFLLQYQLLIQLDFVPYGWNDQAKNAFKKYIEEGKGGWIGFHHASLLGDFDGYKMWPWFCSFMGGIQFKNYIADFASGTVHIEDTTFPVFKNMPRWFTINKEEWYTYDKNPRPNVHVLASVDESSYQPGNVNIKMGDHPVIWTNDKVKAKNIYIFMGHGPDLWDNPVYVTLVKNAIFWAAKK</sequence>
<keyword evidence="1" id="KW-0732">Signal</keyword>
<dbReference type="PANTHER" id="PTHR40469">
    <property type="entry name" value="SECRETED GLYCOSYL HYDROLASE"/>
    <property type="match status" value="1"/>
</dbReference>
<dbReference type="EMBL" id="FOXQ01000010">
    <property type="protein sequence ID" value="SFQ36689.1"/>
    <property type="molecule type" value="Genomic_DNA"/>
</dbReference>
<dbReference type="PANTHER" id="PTHR40469:SF2">
    <property type="entry name" value="GALACTOSE-BINDING DOMAIN-LIKE SUPERFAMILY PROTEIN"/>
    <property type="match status" value="1"/>
</dbReference>
<dbReference type="InterPro" id="IPR029010">
    <property type="entry name" value="ThuA-like"/>
</dbReference>
<feature type="signal peptide" evidence="1">
    <location>
        <begin position="1"/>
        <end position="19"/>
    </location>
</feature>